<dbReference type="SUPFAM" id="SSF55073">
    <property type="entry name" value="Nucleotide cyclase"/>
    <property type="match status" value="1"/>
</dbReference>
<accession>A0A5M6ILT6</accession>
<comment type="caution">
    <text evidence="2">The sequence shown here is derived from an EMBL/GenBank/DDBJ whole genome shotgun (WGS) entry which is preliminary data.</text>
</comment>
<feature type="domain" description="GGDEF" evidence="1">
    <location>
        <begin position="97"/>
        <end position="231"/>
    </location>
</feature>
<dbReference type="CDD" id="cd01949">
    <property type="entry name" value="GGDEF"/>
    <property type="match status" value="1"/>
</dbReference>
<name>A0A5M6ILT6_9PROT</name>
<sequence length="232" mass="25951">MDEGFHRLLRRQIQRARTSSGEIDYAALLAEISAAYEEADRDRRRTDRAATLMCEEMEELHETLRRQALQDALTGLGNRLLFRQYLHEAAQRGRRGLPFALILIDLDRFKAVNDSLGHQAGDRLLVEVAVRMRAHVRDHDTLARLGGDEFAILLDPIRNAADADAVAARIVGVICKPFELNGSTAVIGASVGIAVHMGEHPCDPERLLERADKALYQVKENGRNNWHIAESA</sequence>
<evidence type="ECO:0000313" key="2">
    <source>
        <dbReference type="EMBL" id="KAA5608897.1"/>
    </source>
</evidence>
<dbReference type="FunFam" id="3.30.70.270:FF:000001">
    <property type="entry name" value="Diguanylate cyclase domain protein"/>
    <property type="match status" value="1"/>
</dbReference>
<keyword evidence="3" id="KW-1185">Reference proteome</keyword>
<dbReference type="SMART" id="SM00267">
    <property type="entry name" value="GGDEF"/>
    <property type="match status" value="1"/>
</dbReference>
<dbReference type="InterPro" id="IPR043128">
    <property type="entry name" value="Rev_trsase/Diguanyl_cyclase"/>
</dbReference>
<dbReference type="NCBIfam" id="TIGR00254">
    <property type="entry name" value="GGDEF"/>
    <property type="match status" value="1"/>
</dbReference>
<dbReference type="OrthoDB" id="9812260at2"/>
<proteinExistence type="predicted"/>
<evidence type="ECO:0000259" key="1">
    <source>
        <dbReference type="PROSITE" id="PS50887"/>
    </source>
</evidence>
<dbReference type="Proteomes" id="UP000325255">
    <property type="component" value="Unassembled WGS sequence"/>
</dbReference>
<dbReference type="InterPro" id="IPR029787">
    <property type="entry name" value="Nucleotide_cyclase"/>
</dbReference>
<dbReference type="AlphaFoldDB" id="A0A5M6ILT6"/>
<dbReference type="EMBL" id="VWPK01000065">
    <property type="protein sequence ID" value="KAA5608897.1"/>
    <property type="molecule type" value="Genomic_DNA"/>
</dbReference>
<reference evidence="2 3" key="1">
    <citation type="submission" date="2019-09" db="EMBL/GenBank/DDBJ databases">
        <title>Genome sequence of Rhodovastum atsumiense, a diverse member of the Acetobacteraceae family of non-sulfur purple photosynthetic bacteria.</title>
        <authorList>
            <person name="Meyer T."/>
            <person name="Kyndt J."/>
        </authorList>
    </citation>
    <scope>NUCLEOTIDE SEQUENCE [LARGE SCALE GENOMIC DNA]</scope>
    <source>
        <strain evidence="2 3">DSM 21279</strain>
    </source>
</reference>
<dbReference type="PANTHER" id="PTHR46663:SF4">
    <property type="entry name" value="DIGUANYLATE CYCLASE DGCT-RELATED"/>
    <property type="match status" value="1"/>
</dbReference>
<dbReference type="PROSITE" id="PS50887">
    <property type="entry name" value="GGDEF"/>
    <property type="match status" value="1"/>
</dbReference>
<dbReference type="RefSeq" id="WP_150044746.1">
    <property type="nucleotide sequence ID" value="NZ_OW485601.1"/>
</dbReference>
<evidence type="ECO:0000313" key="3">
    <source>
        <dbReference type="Proteomes" id="UP000325255"/>
    </source>
</evidence>
<protein>
    <submittedName>
        <fullName evidence="2">GGDEF domain-containing protein</fullName>
    </submittedName>
</protein>
<organism evidence="2 3">
    <name type="scientific">Rhodovastum atsumiense</name>
    <dbReference type="NCBI Taxonomy" id="504468"/>
    <lineage>
        <taxon>Bacteria</taxon>
        <taxon>Pseudomonadati</taxon>
        <taxon>Pseudomonadota</taxon>
        <taxon>Alphaproteobacteria</taxon>
        <taxon>Acetobacterales</taxon>
        <taxon>Acetobacteraceae</taxon>
        <taxon>Rhodovastum</taxon>
    </lineage>
</organism>
<dbReference type="InterPro" id="IPR000160">
    <property type="entry name" value="GGDEF_dom"/>
</dbReference>
<dbReference type="InterPro" id="IPR052163">
    <property type="entry name" value="DGC-Regulatory_Protein"/>
</dbReference>
<dbReference type="GO" id="GO:0003824">
    <property type="term" value="F:catalytic activity"/>
    <property type="evidence" value="ECO:0007669"/>
    <property type="project" value="UniProtKB-ARBA"/>
</dbReference>
<dbReference type="Pfam" id="PF00990">
    <property type="entry name" value="GGDEF"/>
    <property type="match status" value="1"/>
</dbReference>
<dbReference type="PANTHER" id="PTHR46663">
    <property type="entry name" value="DIGUANYLATE CYCLASE DGCT-RELATED"/>
    <property type="match status" value="1"/>
</dbReference>
<gene>
    <name evidence="2" type="ORF">F1189_26945</name>
</gene>
<dbReference type="Gene3D" id="3.30.70.270">
    <property type="match status" value="1"/>
</dbReference>